<dbReference type="InterPro" id="IPR011256">
    <property type="entry name" value="Reg_factor_effector_dom_sf"/>
</dbReference>
<dbReference type="Pfam" id="PF13411">
    <property type="entry name" value="MerR_1"/>
    <property type="match status" value="1"/>
</dbReference>
<keyword evidence="1" id="KW-0678">Repressor</keyword>
<evidence type="ECO:0000256" key="1">
    <source>
        <dbReference type="ARBA" id="ARBA00022491"/>
    </source>
</evidence>
<dbReference type="SMART" id="SM00871">
    <property type="entry name" value="AraC_E_bind"/>
    <property type="match status" value="1"/>
</dbReference>
<accession>A0A645C154</accession>
<dbReference type="SMART" id="SM00422">
    <property type="entry name" value="HTH_MERR"/>
    <property type="match status" value="1"/>
</dbReference>
<organism evidence="6">
    <name type="scientific">bioreactor metagenome</name>
    <dbReference type="NCBI Taxonomy" id="1076179"/>
    <lineage>
        <taxon>unclassified sequences</taxon>
        <taxon>metagenomes</taxon>
        <taxon>ecological metagenomes</taxon>
    </lineage>
</organism>
<feature type="domain" description="HTH merR-type" evidence="5">
    <location>
        <begin position="6"/>
        <end position="76"/>
    </location>
</feature>
<dbReference type="AlphaFoldDB" id="A0A645C154"/>
<name>A0A645C154_9ZZZZ</name>
<sequence>MKKEDKYSIGEVEEICNIPRKTLRYYDSIKLVVPKFREEGNKYRYYSKDQMVTICIIRKLRMLGFTLEQIQQIVKDNKAEPLKKSIECKLLEISDEINSLQKRYSDAYAFLERLKKGVDIISYCDKEDKADIITKSVQIEEIPEIDLVFTRKVMKNYSNSEVSLERWVEIINLCNKLQLKSKGSIVVTYYSDPLEQFLFKDSTVEFGMCIESPIKSDNCRKYGGFTAATTTHVGDYSTIVNTHIKMIQWINKNGYKITGNISEEFIISPFDVNNVDEHITKVIIPVAKIACQDKK</sequence>
<dbReference type="InterPro" id="IPR009061">
    <property type="entry name" value="DNA-bd_dom_put_sf"/>
</dbReference>
<dbReference type="PROSITE" id="PS50937">
    <property type="entry name" value="HTH_MERR_2"/>
    <property type="match status" value="1"/>
</dbReference>
<gene>
    <name evidence="6" type="ORF">SDC9_114618</name>
</gene>
<dbReference type="SUPFAM" id="SSF46955">
    <property type="entry name" value="Putative DNA-binding domain"/>
    <property type="match status" value="1"/>
</dbReference>
<evidence type="ECO:0000256" key="4">
    <source>
        <dbReference type="ARBA" id="ARBA00023163"/>
    </source>
</evidence>
<keyword evidence="4" id="KW-0804">Transcription</keyword>
<evidence type="ECO:0000259" key="5">
    <source>
        <dbReference type="PROSITE" id="PS50937"/>
    </source>
</evidence>
<dbReference type="Gene3D" id="3.20.80.10">
    <property type="entry name" value="Regulatory factor, effector binding domain"/>
    <property type="match status" value="1"/>
</dbReference>
<dbReference type="SUPFAM" id="SSF55136">
    <property type="entry name" value="Probable bacterial effector-binding domain"/>
    <property type="match status" value="1"/>
</dbReference>
<evidence type="ECO:0000313" key="6">
    <source>
        <dbReference type="EMBL" id="MPM67694.1"/>
    </source>
</evidence>
<keyword evidence="2" id="KW-0805">Transcription regulation</keyword>
<evidence type="ECO:0000256" key="2">
    <source>
        <dbReference type="ARBA" id="ARBA00023015"/>
    </source>
</evidence>
<dbReference type="Pfam" id="PF06445">
    <property type="entry name" value="GyrI-like"/>
    <property type="match status" value="1"/>
</dbReference>
<dbReference type="InterPro" id="IPR000551">
    <property type="entry name" value="MerR-type_HTH_dom"/>
</dbReference>
<dbReference type="InterPro" id="IPR029442">
    <property type="entry name" value="GyrI-like"/>
</dbReference>
<comment type="caution">
    <text evidence="6">The sequence shown here is derived from an EMBL/GenBank/DDBJ whole genome shotgun (WGS) entry which is preliminary data.</text>
</comment>
<keyword evidence="3" id="KW-0238">DNA-binding</keyword>
<dbReference type="GO" id="GO:0003700">
    <property type="term" value="F:DNA-binding transcription factor activity"/>
    <property type="evidence" value="ECO:0007669"/>
    <property type="project" value="InterPro"/>
</dbReference>
<dbReference type="InterPro" id="IPR047057">
    <property type="entry name" value="MerR_fam"/>
</dbReference>
<dbReference type="GO" id="GO:0003677">
    <property type="term" value="F:DNA binding"/>
    <property type="evidence" value="ECO:0007669"/>
    <property type="project" value="UniProtKB-KW"/>
</dbReference>
<dbReference type="InterPro" id="IPR010499">
    <property type="entry name" value="AraC_E-bd"/>
</dbReference>
<dbReference type="PANTHER" id="PTHR30204">
    <property type="entry name" value="REDOX-CYCLING DRUG-SENSING TRANSCRIPTIONAL ACTIVATOR SOXR"/>
    <property type="match status" value="1"/>
</dbReference>
<dbReference type="Gene3D" id="1.10.1660.10">
    <property type="match status" value="1"/>
</dbReference>
<dbReference type="EMBL" id="VSSQ01021834">
    <property type="protein sequence ID" value="MPM67694.1"/>
    <property type="molecule type" value="Genomic_DNA"/>
</dbReference>
<reference evidence="6" key="1">
    <citation type="submission" date="2019-08" db="EMBL/GenBank/DDBJ databases">
        <authorList>
            <person name="Kucharzyk K."/>
            <person name="Murdoch R.W."/>
            <person name="Higgins S."/>
            <person name="Loffler F."/>
        </authorList>
    </citation>
    <scope>NUCLEOTIDE SEQUENCE</scope>
</reference>
<evidence type="ECO:0000256" key="3">
    <source>
        <dbReference type="ARBA" id="ARBA00023125"/>
    </source>
</evidence>
<dbReference type="PANTHER" id="PTHR30204:SF69">
    <property type="entry name" value="MERR-FAMILY TRANSCRIPTIONAL REGULATOR"/>
    <property type="match status" value="1"/>
</dbReference>
<protein>
    <recommendedName>
        <fullName evidence="5">HTH merR-type domain-containing protein</fullName>
    </recommendedName>
</protein>
<proteinExistence type="predicted"/>